<keyword evidence="3" id="KW-0378">Hydrolase</keyword>
<dbReference type="EMBL" id="JAUSUY010000004">
    <property type="protein sequence ID" value="MDT3425822.1"/>
    <property type="molecule type" value="Genomic_DNA"/>
</dbReference>
<dbReference type="Proteomes" id="UP001248709">
    <property type="component" value="Unassembled WGS sequence"/>
</dbReference>
<sequence length="206" mass="24221">MWKRRRSLFFLIFYIVWALKEVIFRDHHDATFALIFVKIVIWIIPVFLFLRYLECNHKPFSYLKLNTNIRRGILWGSIVSLLLILIEGTLITVTHTRFNLDLGWRWITTFVFALPEEVLFRGFILRGLNDSIGFKKANIITAVLFVSIHFPVWFIQGIVLPKLVFNIIVVFIVGVALGYLFKRTNSLWSATIVHTVYNLLIYTRSV</sequence>
<feature type="transmembrane region" description="Helical" evidence="1">
    <location>
        <begin position="137"/>
        <end position="157"/>
    </location>
</feature>
<dbReference type="Pfam" id="PF02517">
    <property type="entry name" value="Rce1-like"/>
    <property type="match status" value="1"/>
</dbReference>
<evidence type="ECO:0000313" key="3">
    <source>
        <dbReference type="EMBL" id="MDT3425822.1"/>
    </source>
</evidence>
<dbReference type="GO" id="GO:0008233">
    <property type="term" value="F:peptidase activity"/>
    <property type="evidence" value="ECO:0007669"/>
    <property type="project" value="UniProtKB-KW"/>
</dbReference>
<keyword evidence="1" id="KW-0472">Membrane</keyword>
<keyword evidence="3" id="KW-0645">Protease</keyword>
<feature type="transmembrane region" description="Helical" evidence="1">
    <location>
        <begin position="73"/>
        <end position="94"/>
    </location>
</feature>
<gene>
    <name evidence="3" type="ORF">J2Z22_001341</name>
</gene>
<evidence type="ECO:0000313" key="4">
    <source>
        <dbReference type="Proteomes" id="UP001248709"/>
    </source>
</evidence>
<feature type="transmembrane region" description="Helical" evidence="1">
    <location>
        <begin position="106"/>
        <end position="125"/>
    </location>
</feature>
<comment type="caution">
    <text evidence="3">The sequence shown here is derived from an EMBL/GenBank/DDBJ whole genome shotgun (WGS) entry which is preliminary data.</text>
</comment>
<dbReference type="GO" id="GO:0006508">
    <property type="term" value="P:proteolysis"/>
    <property type="evidence" value="ECO:0007669"/>
    <property type="project" value="UniProtKB-KW"/>
</dbReference>
<feature type="domain" description="CAAX prenyl protease 2/Lysostaphin resistance protein A-like" evidence="2">
    <location>
        <begin position="104"/>
        <end position="200"/>
    </location>
</feature>
<accession>A0ABU3H6Z3</accession>
<evidence type="ECO:0000256" key="1">
    <source>
        <dbReference type="SAM" id="Phobius"/>
    </source>
</evidence>
<evidence type="ECO:0000259" key="2">
    <source>
        <dbReference type="Pfam" id="PF02517"/>
    </source>
</evidence>
<feature type="transmembrane region" description="Helical" evidence="1">
    <location>
        <begin position="163"/>
        <end position="181"/>
    </location>
</feature>
<name>A0ABU3H6Z3_9BACL</name>
<proteinExistence type="predicted"/>
<dbReference type="InterPro" id="IPR003675">
    <property type="entry name" value="Rce1/LyrA-like_dom"/>
</dbReference>
<protein>
    <submittedName>
        <fullName evidence="3">Membrane protease YdiL (CAAX protease family)</fullName>
    </submittedName>
</protein>
<reference evidence="3 4" key="1">
    <citation type="submission" date="2023-07" db="EMBL/GenBank/DDBJ databases">
        <title>Genomic Encyclopedia of Type Strains, Phase IV (KMG-IV): sequencing the most valuable type-strain genomes for metagenomic binning, comparative biology and taxonomic classification.</title>
        <authorList>
            <person name="Goeker M."/>
        </authorList>
    </citation>
    <scope>NUCLEOTIDE SEQUENCE [LARGE SCALE GENOMIC DNA]</scope>
    <source>
        <strain evidence="3 4">T98</strain>
    </source>
</reference>
<keyword evidence="1" id="KW-1133">Transmembrane helix</keyword>
<keyword evidence="4" id="KW-1185">Reference proteome</keyword>
<feature type="transmembrane region" description="Helical" evidence="1">
    <location>
        <begin position="30"/>
        <end position="53"/>
    </location>
</feature>
<organism evidence="3 4">
    <name type="scientific">Paenibacillus forsythiae</name>
    <dbReference type="NCBI Taxonomy" id="365616"/>
    <lineage>
        <taxon>Bacteria</taxon>
        <taxon>Bacillati</taxon>
        <taxon>Bacillota</taxon>
        <taxon>Bacilli</taxon>
        <taxon>Bacillales</taxon>
        <taxon>Paenibacillaceae</taxon>
        <taxon>Paenibacillus</taxon>
    </lineage>
</organism>
<keyword evidence="1" id="KW-0812">Transmembrane</keyword>